<keyword evidence="3" id="KW-1185">Reference proteome</keyword>
<reference evidence="2 3" key="1">
    <citation type="submission" date="2015-10" db="EMBL/GenBank/DDBJ databases">
        <title>Draft genome sequence of Streptomyces griseoruber DSM 40281, type strain for the species Streptomyces griseoruber.</title>
        <authorList>
            <person name="Ruckert C."/>
            <person name="Winkler A."/>
            <person name="Kalinowski J."/>
            <person name="Kampfer P."/>
            <person name="Glaeser S."/>
        </authorList>
    </citation>
    <scope>NUCLEOTIDE SEQUENCE [LARGE SCALE GENOMIC DNA]</scope>
    <source>
        <strain evidence="2 3">DSM 40281</strain>
    </source>
</reference>
<dbReference type="AlphaFoldDB" id="A0A117R9Q5"/>
<evidence type="ECO:0008006" key="4">
    <source>
        <dbReference type="Google" id="ProtNLM"/>
    </source>
</evidence>
<accession>A0A117R9Q5</accession>
<evidence type="ECO:0000256" key="1">
    <source>
        <dbReference type="SAM" id="MobiDB-lite"/>
    </source>
</evidence>
<evidence type="ECO:0000313" key="2">
    <source>
        <dbReference type="EMBL" id="KUN78826.1"/>
    </source>
</evidence>
<proteinExistence type="predicted"/>
<organism evidence="2 3">
    <name type="scientific">Streptomyces griseoruber</name>
    <dbReference type="NCBI Taxonomy" id="1943"/>
    <lineage>
        <taxon>Bacteria</taxon>
        <taxon>Bacillati</taxon>
        <taxon>Actinomycetota</taxon>
        <taxon>Actinomycetes</taxon>
        <taxon>Kitasatosporales</taxon>
        <taxon>Streptomycetaceae</taxon>
        <taxon>Streptomyces</taxon>
    </lineage>
</organism>
<dbReference type="EMBL" id="LMWW01000052">
    <property type="protein sequence ID" value="KUN78826.1"/>
    <property type="molecule type" value="Genomic_DNA"/>
</dbReference>
<evidence type="ECO:0000313" key="3">
    <source>
        <dbReference type="Proteomes" id="UP000052982"/>
    </source>
</evidence>
<dbReference type="STRING" id="1943.AQJ64_30055"/>
<comment type="caution">
    <text evidence="2">The sequence shown here is derived from an EMBL/GenBank/DDBJ whole genome shotgun (WGS) entry which is preliminary data.</text>
</comment>
<feature type="region of interest" description="Disordered" evidence="1">
    <location>
        <begin position="143"/>
        <end position="162"/>
    </location>
</feature>
<dbReference type="RefSeq" id="WP_055638021.1">
    <property type="nucleotide sequence ID" value="NZ_KQ948775.1"/>
</dbReference>
<sequence length="162" mass="15439">MRAVAAVAVLAGALALTGCGGGSDDDGSSAIPSANAATATAGTGGTAGGSDGATASASNELEGNWLTKADGDSVALIVTGKQAALFATGGTVCSGTASVEAGMKMIYLKCPTGSKDRTTGMVDSVDGDTLKVTWTGAAGKETYTKAENGQLPSGLPTAGTGS</sequence>
<gene>
    <name evidence="2" type="ORF">AQJ64_30055</name>
</gene>
<dbReference type="Proteomes" id="UP000052982">
    <property type="component" value="Unassembled WGS sequence"/>
</dbReference>
<dbReference type="PROSITE" id="PS51257">
    <property type="entry name" value="PROKAR_LIPOPROTEIN"/>
    <property type="match status" value="1"/>
</dbReference>
<name>A0A117R9Q5_9ACTN</name>
<protein>
    <recommendedName>
        <fullName evidence="4">Lipoprotein</fullName>
    </recommendedName>
</protein>
<dbReference type="OrthoDB" id="3483234at2"/>